<organism evidence="1 2">
    <name type="scientific">Alteromonas macleodii</name>
    <name type="common">Pseudoalteromonas macleodii</name>
    <dbReference type="NCBI Taxonomy" id="28108"/>
    <lineage>
        <taxon>Bacteria</taxon>
        <taxon>Pseudomonadati</taxon>
        <taxon>Pseudomonadota</taxon>
        <taxon>Gammaproteobacteria</taxon>
        <taxon>Alteromonadales</taxon>
        <taxon>Alteromonadaceae</taxon>
        <taxon>Alteromonas/Salinimonas group</taxon>
        <taxon>Alteromonas</taxon>
    </lineage>
</organism>
<dbReference type="Pfam" id="PF01126">
    <property type="entry name" value="Heme_oxygenase"/>
    <property type="match status" value="1"/>
</dbReference>
<reference evidence="1 2" key="1">
    <citation type="submission" date="2020-06" db="EMBL/GenBank/DDBJ databases">
        <authorList>
            <person name="Duchaud E."/>
        </authorList>
    </citation>
    <scope>NUCLEOTIDE SEQUENCE [LARGE SCALE GENOMIC DNA]</scope>
    <source>
        <strain evidence="1">Alteromonas fortis</strain>
    </source>
</reference>
<proteinExistence type="predicted"/>
<accession>A0A6T9XYS2</accession>
<dbReference type="SUPFAM" id="SSF48613">
    <property type="entry name" value="Heme oxygenase-like"/>
    <property type="match status" value="1"/>
</dbReference>
<dbReference type="GO" id="GO:0004392">
    <property type="term" value="F:heme oxygenase (decyclizing) activity"/>
    <property type="evidence" value="ECO:0007669"/>
    <property type="project" value="InterPro"/>
</dbReference>
<sequence>MRNLFTALKQDTHANHDILENTFPFSIYHKDSLFDEKAYLAILKIMSMFHQASANAVQQAEFEVPALAAVASMINSGVIQDALNRDIIALTRDSLTEDTHATGTYTDQAYKDTHHNKPSMPYSSSPTSQAISAIYVWLGSSMGANIIVRRLNAMERDIPTNYYQAMAGCAKAWVSFKQEVEKLLPELDLENESFVADAVKDANAWFEYLISLADAEMHNNTSQAVEIS</sequence>
<protein>
    <recommendedName>
        <fullName evidence="3">Heme oxygenase</fullName>
    </recommendedName>
</protein>
<dbReference type="InterPro" id="IPR016053">
    <property type="entry name" value="Haem_Oase-like"/>
</dbReference>
<dbReference type="RefSeq" id="WP_179983089.1">
    <property type="nucleotide sequence ID" value="NZ_LR812090.1"/>
</dbReference>
<dbReference type="AlphaFoldDB" id="A0A6T9XYS2"/>
<evidence type="ECO:0000313" key="1">
    <source>
        <dbReference type="EMBL" id="CAB9493576.1"/>
    </source>
</evidence>
<name>A0A6T9XYS2_ALTMA</name>
<gene>
    <name evidence="1" type="ORF">ALFOR1_30498</name>
</gene>
<dbReference type="GO" id="GO:0006788">
    <property type="term" value="P:heme oxidation"/>
    <property type="evidence" value="ECO:0007669"/>
    <property type="project" value="InterPro"/>
</dbReference>
<dbReference type="Gene3D" id="1.20.910.10">
    <property type="entry name" value="Heme oxygenase-like"/>
    <property type="match status" value="1"/>
</dbReference>
<evidence type="ECO:0008006" key="3">
    <source>
        <dbReference type="Google" id="ProtNLM"/>
    </source>
</evidence>
<dbReference type="EMBL" id="LR812090">
    <property type="protein sequence ID" value="CAB9493576.1"/>
    <property type="molecule type" value="Genomic_DNA"/>
</dbReference>
<evidence type="ECO:0000313" key="2">
    <source>
        <dbReference type="Proteomes" id="UP000509458"/>
    </source>
</evidence>
<dbReference type="Proteomes" id="UP000509458">
    <property type="component" value="Chromosome"/>
</dbReference>
<dbReference type="InterPro" id="IPR016084">
    <property type="entry name" value="Haem_Oase-like_multi-hlx"/>
</dbReference>